<sequence length="155" mass="16895">MKQGEVLAADRRKAGVRRAREAGFTLVELLAVVVILGIIAAIAVPLIGNIINKSREDATRNTAVSMYEAARLYIMGEMGGDFKNKVVTLKDLQDNGYIQKPTKDGYGTDIDAENSKVTFDNKGNIESVTIVSGHYTGQGITFYANPVNQQDPLFK</sequence>
<dbReference type="GO" id="GO:0009986">
    <property type="term" value="C:cell surface"/>
    <property type="evidence" value="ECO:0007669"/>
    <property type="project" value="UniProtKB-SubCell"/>
</dbReference>
<gene>
    <name evidence="4" type="ORF">KM312_11260</name>
</gene>
<comment type="subcellular location">
    <subcellularLocation>
        <location evidence="1">Cell surface</location>
    </subcellularLocation>
</comment>
<dbReference type="AlphaFoldDB" id="A0A947CYZ0"/>
<dbReference type="PROSITE" id="PS00409">
    <property type="entry name" value="PROKAR_NTER_METHYL"/>
    <property type="match status" value="1"/>
</dbReference>
<keyword evidence="3" id="KW-0812">Transmembrane</keyword>
<accession>A0A947CYZ0</accession>
<keyword evidence="3" id="KW-1133">Transmembrane helix</keyword>
<protein>
    <submittedName>
        <fullName evidence="4">Type II secretion system GspH family protein</fullName>
    </submittedName>
</protein>
<keyword evidence="2" id="KW-0178">Competence</keyword>
<keyword evidence="3" id="KW-0472">Membrane</keyword>
<comment type="caution">
    <text evidence="4">The sequence shown here is derived from an EMBL/GenBank/DDBJ whole genome shotgun (WGS) entry which is preliminary data.</text>
</comment>
<dbReference type="InterPro" id="IPR012902">
    <property type="entry name" value="N_methyl_site"/>
</dbReference>
<evidence type="ECO:0000256" key="3">
    <source>
        <dbReference type="SAM" id="Phobius"/>
    </source>
</evidence>
<evidence type="ECO:0000313" key="5">
    <source>
        <dbReference type="Proteomes" id="UP000748108"/>
    </source>
</evidence>
<feature type="transmembrane region" description="Helical" evidence="3">
    <location>
        <begin position="29"/>
        <end position="51"/>
    </location>
</feature>
<dbReference type="Proteomes" id="UP000748108">
    <property type="component" value="Unassembled WGS sequence"/>
</dbReference>
<dbReference type="InterPro" id="IPR045584">
    <property type="entry name" value="Pilin-like"/>
</dbReference>
<dbReference type="SUPFAM" id="SSF54523">
    <property type="entry name" value="Pili subunits"/>
    <property type="match status" value="1"/>
</dbReference>
<dbReference type="GO" id="GO:0030420">
    <property type="term" value="P:establishment of competence for transformation"/>
    <property type="evidence" value="ECO:0007669"/>
    <property type="project" value="UniProtKB-KW"/>
</dbReference>
<dbReference type="Gene3D" id="3.30.700.10">
    <property type="entry name" value="Glycoprotein, Type 4 Pilin"/>
    <property type="match status" value="1"/>
</dbReference>
<evidence type="ECO:0000313" key="4">
    <source>
        <dbReference type="EMBL" id="MBT9283198.1"/>
    </source>
</evidence>
<proteinExistence type="predicted"/>
<reference evidence="4" key="1">
    <citation type="journal article" date="2021" name="Microbiology">
        <title>Metagenomic Analysis of the Microbial Community in the Underground Coal Fire Area (Kemerovo Region, Russia) Revealed Predominance of Thermophilic Members of the Phyla Deinococcus-thermus, Aquificae, and Firmicutes.</title>
        <authorList>
            <person name="Kadnikov V."/>
            <person name="Mardanov A.V."/>
            <person name="Beletsky A.V."/>
            <person name="Karnachuk O.V."/>
            <person name="Ravin N.V."/>
        </authorList>
    </citation>
    <scope>NUCLEOTIDE SEQUENCE</scope>
    <source>
        <strain evidence="4">RBS10-49</strain>
    </source>
</reference>
<evidence type="ECO:0000256" key="1">
    <source>
        <dbReference type="ARBA" id="ARBA00004241"/>
    </source>
</evidence>
<dbReference type="EMBL" id="JAHHQF010000080">
    <property type="protein sequence ID" value="MBT9283198.1"/>
    <property type="molecule type" value="Genomic_DNA"/>
</dbReference>
<name>A0A947CYZ0_HYDSH</name>
<dbReference type="Pfam" id="PF07963">
    <property type="entry name" value="N_methyl"/>
    <property type="match status" value="1"/>
</dbReference>
<evidence type="ECO:0000256" key="2">
    <source>
        <dbReference type="ARBA" id="ARBA00023287"/>
    </source>
</evidence>
<dbReference type="NCBIfam" id="TIGR02532">
    <property type="entry name" value="IV_pilin_GFxxxE"/>
    <property type="match status" value="1"/>
</dbReference>
<organism evidence="4 5">
    <name type="scientific">Hydrogenibacillus schlegelii</name>
    <name type="common">Bacillus schlegelii</name>
    <dbReference type="NCBI Taxonomy" id="1484"/>
    <lineage>
        <taxon>Bacteria</taxon>
        <taxon>Bacillati</taxon>
        <taxon>Bacillota</taxon>
        <taxon>Bacilli</taxon>
        <taxon>Bacillales</taxon>
        <taxon>Bacillales Family X. Incertae Sedis</taxon>
        <taxon>Hydrogenibacillus</taxon>
    </lineage>
</organism>